<dbReference type="AlphaFoldDB" id="A0AA35SK77"/>
<name>A0AA35SK77_GEOBA</name>
<evidence type="ECO:0000256" key="3">
    <source>
        <dbReference type="ARBA" id="ARBA00022840"/>
    </source>
</evidence>
<dbReference type="GO" id="GO:0005886">
    <property type="term" value="C:plasma membrane"/>
    <property type="evidence" value="ECO:0007669"/>
    <property type="project" value="TreeGrafter"/>
</dbReference>
<evidence type="ECO:0000256" key="1">
    <source>
        <dbReference type="ARBA" id="ARBA00022448"/>
    </source>
</evidence>
<dbReference type="Pfam" id="PF00005">
    <property type="entry name" value="ABC_tran"/>
    <property type="match status" value="1"/>
</dbReference>
<dbReference type="SMART" id="SM00382">
    <property type="entry name" value="AAA"/>
    <property type="match status" value="1"/>
</dbReference>
<organism evidence="5 6">
    <name type="scientific">Geodia barretti</name>
    <name type="common">Barrett's horny sponge</name>
    <dbReference type="NCBI Taxonomy" id="519541"/>
    <lineage>
        <taxon>Eukaryota</taxon>
        <taxon>Metazoa</taxon>
        <taxon>Porifera</taxon>
        <taxon>Demospongiae</taxon>
        <taxon>Heteroscleromorpha</taxon>
        <taxon>Tetractinellida</taxon>
        <taxon>Astrophorina</taxon>
        <taxon>Geodiidae</taxon>
        <taxon>Geodia</taxon>
    </lineage>
</organism>
<dbReference type="InterPro" id="IPR003593">
    <property type="entry name" value="AAA+_ATPase"/>
</dbReference>
<keyword evidence="1" id="KW-0813">Transport</keyword>
<dbReference type="PROSITE" id="PS00211">
    <property type="entry name" value="ABC_TRANSPORTER_1"/>
    <property type="match status" value="1"/>
</dbReference>
<dbReference type="PANTHER" id="PTHR45772">
    <property type="entry name" value="CONSERVED COMPONENT OF ABC TRANSPORTER FOR NATURAL AMINO ACIDS-RELATED"/>
    <property type="match status" value="1"/>
</dbReference>
<proteinExistence type="predicted"/>
<dbReference type="InterPro" id="IPR027417">
    <property type="entry name" value="P-loop_NTPase"/>
</dbReference>
<evidence type="ECO:0000313" key="6">
    <source>
        <dbReference type="Proteomes" id="UP001174909"/>
    </source>
</evidence>
<dbReference type="PANTHER" id="PTHR45772:SF7">
    <property type="entry name" value="AMINO ACID ABC TRANSPORTER ATP-BINDING PROTEIN"/>
    <property type="match status" value="1"/>
</dbReference>
<reference evidence="5" key="1">
    <citation type="submission" date="2023-03" db="EMBL/GenBank/DDBJ databases">
        <authorList>
            <person name="Steffen K."/>
            <person name="Cardenas P."/>
        </authorList>
    </citation>
    <scope>NUCLEOTIDE SEQUENCE</scope>
</reference>
<dbReference type="InterPro" id="IPR017871">
    <property type="entry name" value="ABC_transporter-like_CS"/>
</dbReference>
<feature type="domain" description="ABC transporter" evidence="4">
    <location>
        <begin position="1"/>
        <end position="240"/>
    </location>
</feature>
<dbReference type="GO" id="GO:0005524">
    <property type="term" value="F:ATP binding"/>
    <property type="evidence" value="ECO:0007669"/>
    <property type="project" value="UniProtKB-KW"/>
</dbReference>
<dbReference type="GO" id="GO:0015192">
    <property type="term" value="F:L-phenylalanine transmembrane transporter activity"/>
    <property type="evidence" value="ECO:0007669"/>
    <property type="project" value="TreeGrafter"/>
</dbReference>
<keyword evidence="6" id="KW-1185">Reference proteome</keyword>
<sequence>METVEISKYFGAVAAVDDLSISIPRRGVTSVVGPNGSGKSTLINLLSGTLPLDGGMVIVDGRGLRTIHAYETPGHSITRTFQEIRLFDQVSVLDNILVVLTTRKFWPSLFERTNRKYRERAQEILEKVGMWEKRTSLAMDLSYGQRKLLEIGRAMALNVNIYLLDEPFAGLFPQMLERVKDILKGMRDEGRTIIFVSHNMDIVREMADHLIVLDGGKLLIAGQVEDVLNQPEVISAYLGA</sequence>
<evidence type="ECO:0000313" key="5">
    <source>
        <dbReference type="EMBL" id="CAI8030919.1"/>
    </source>
</evidence>
<dbReference type="GO" id="GO:0016887">
    <property type="term" value="F:ATP hydrolysis activity"/>
    <property type="evidence" value="ECO:0007669"/>
    <property type="project" value="InterPro"/>
</dbReference>
<evidence type="ECO:0000256" key="2">
    <source>
        <dbReference type="ARBA" id="ARBA00022741"/>
    </source>
</evidence>
<evidence type="ECO:0000259" key="4">
    <source>
        <dbReference type="PROSITE" id="PS50893"/>
    </source>
</evidence>
<keyword evidence="3 5" id="KW-0067">ATP-binding</keyword>
<dbReference type="PROSITE" id="PS50893">
    <property type="entry name" value="ABC_TRANSPORTER_2"/>
    <property type="match status" value="1"/>
</dbReference>
<dbReference type="GO" id="GO:1903806">
    <property type="term" value="P:L-isoleucine import across plasma membrane"/>
    <property type="evidence" value="ECO:0007669"/>
    <property type="project" value="TreeGrafter"/>
</dbReference>
<dbReference type="Gene3D" id="3.40.50.300">
    <property type="entry name" value="P-loop containing nucleotide triphosphate hydrolases"/>
    <property type="match status" value="1"/>
</dbReference>
<dbReference type="GO" id="GO:0015188">
    <property type="term" value="F:L-isoleucine transmembrane transporter activity"/>
    <property type="evidence" value="ECO:0007669"/>
    <property type="project" value="TreeGrafter"/>
</dbReference>
<dbReference type="GO" id="GO:1903805">
    <property type="term" value="P:L-valine import across plasma membrane"/>
    <property type="evidence" value="ECO:0007669"/>
    <property type="project" value="TreeGrafter"/>
</dbReference>
<dbReference type="GO" id="GO:0042941">
    <property type="term" value="P:D-alanine transmembrane transport"/>
    <property type="evidence" value="ECO:0007669"/>
    <property type="project" value="TreeGrafter"/>
</dbReference>
<dbReference type="GO" id="GO:0005304">
    <property type="term" value="F:L-valine transmembrane transporter activity"/>
    <property type="evidence" value="ECO:0007669"/>
    <property type="project" value="TreeGrafter"/>
</dbReference>
<gene>
    <name evidence="5" type="ORF">GBAR_LOCUS17547</name>
</gene>
<dbReference type="GO" id="GO:0015808">
    <property type="term" value="P:L-alanine transport"/>
    <property type="evidence" value="ECO:0007669"/>
    <property type="project" value="TreeGrafter"/>
</dbReference>
<protein>
    <submittedName>
        <fullName evidence="5">High-affinity branched-chain amino acid transport ATP-binding protein BraF</fullName>
    </submittedName>
</protein>
<dbReference type="EMBL" id="CASHTH010002505">
    <property type="protein sequence ID" value="CAI8030919.1"/>
    <property type="molecule type" value="Genomic_DNA"/>
</dbReference>
<accession>A0AA35SK77</accession>
<keyword evidence="2" id="KW-0547">Nucleotide-binding</keyword>
<dbReference type="Proteomes" id="UP001174909">
    <property type="component" value="Unassembled WGS sequence"/>
</dbReference>
<dbReference type="SUPFAM" id="SSF52540">
    <property type="entry name" value="P-loop containing nucleoside triphosphate hydrolases"/>
    <property type="match status" value="1"/>
</dbReference>
<dbReference type="InterPro" id="IPR003439">
    <property type="entry name" value="ABC_transporter-like_ATP-bd"/>
</dbReference>
<comment type="caution">
    <text evidence="5">The sequence shown here is derived from an EMBL/GenBank/DDBJ whole genome shotgun (WGS) entry which is preliminary data.</text>
</comment>
<dbReference type="InterPro" id="IPR051120">
    <property type="entry name" value="ABC_AA/LPS_Transport"/>
</dbReference>